<protein>
    <submittedName>
        <fullName evidence="1">Uncharacterized protein</fullName>
    </submittedName>
</protein>
<dbReference type="EMBL" id="LANQ01000001">
    <property type="protein sequence ID" value="KJV58629.1"/>
    <property type="molecule type" value="Genomic_DNA"/>
</dbReference>
<dbReference type="Proteomes" id="UP000033475">
    <property type="component" value="Unassembled WGS sequence"/>
</dbReference>
<comment type="caution">
    <text evidence="1">The sequence shown here is derived from an EMBL/GenBank/DDBJ whole genome shotgun (WGS) entry which is preliminary data.</text>
</comment>
<proteinExistence type="predicted"/>
<gene>
    <name evidence="1" type="ORF">RFEPED_1019</name>
</gene>
<sequence length="65" mass="7524">MSLRVDILRGPLIVIARSEATWQSRKRLKKFCKSEFFTGLLRQLLRNFPRNDGKPVHAVSNARLS</sequence>
<organism evidence="1 2">
    <name type="scientific">Rickettsia felis str. Pedreira</name>
    <dbReference type="NCBI Taxonomy" id="1359196"/>
    <lineage>
        <taxon>Bacteria</taxon>
        <taxon>Pseudomonadati</taxon>
        <taxon>Pseudomonadota</taxon>
        <taxon>Alphaproteobacteria</taxon>
        <taxon>Rickettsiales</taxon>
        <taxon>Rickettsiaceae</taxon>
        <taxon>Rickettsieae</taxon>
        <taxon>Rickettsia</taxon>
        <taxon>spotted fever group</taxon>
    </lineage>
</organism>
<evidence type="ECO:0000313" key="1">
    <source>
        <dbReference type="EMBL" id="KJV58629.1"/>
    </source>
</evidence>
<accession>A0A0F3MVQ2</accession>
<dbReference type="PATRIC" id="fig|1359196.3.peg.988"/>
<dbReference type="AlphaFoldDB" id="A0A0F3MVQ2"/>
<reference evidence="1 2" key="1">
    <citation type="submission" date="2015-01" db="EMBL/GenBank/DDBJ databases">
        <title>Genome Sequencing of Rickettsiales.</title>
        <authorList>
            <person name="Daugherty S.C."/>
            <person name="Su Q."/>
            <person name="Abolude K."/>
            <person name="Beier-Sexton M."/>
            <person name="Carlyon J.A."/>
            <person name="Carter R."/>
            <person name="Day N.P."/>
            <person name="Dumler S.J."/>
            <person name="Dyachenko V."/>
            <person name="Godinez A."/>
            <person name="Kurtti T.J."/>
            <person name="Lichay M."/>
            <person name="Mullins K.E."/>
            <person name="Ott S."/>
            <person name="Pappas-Brown V."/>
            <person name="Paris D.H."/>
            <person name="Patel P."/>
            <person name="Richards A.L."/>
            <person name="Sadzewicz L."/>
            <person name="Sears K."/>
            <person name="Seidman D."/>
            <person name="Sengamalay N."/>
            <person name="Stenos J."/>
            <person name="Tallon L.J."/>
            <person name="Vincent G."/>
            <person name="Fraser C.M."/>
            <person name="Munderloh U."/>
            <person name="Dunning-Hotopp J.C."/>
        </authorList>
    </citation>
    <scope>NUCLEOTIDE SEQUENCE [LARGE SCALE GENOMIC DNA]</scope>
    <source>
        <strain evidence="1 2">Pedreira</strain>
    </source>
</reference>
<evidence type="ECO:0000313" key="2">
    <source>
        <dbReference type="Proteomes" id="UP000033475"/>
    </source>
</evidence>
<name>A0A0F3MVQ2_RICFI</name>